<sequence length="863" mass="94480">MTSAEIRKAFLDFFVKKGHTAVHSSPVVPSNDPTLLFTNAGMVQFKETFLGQETRDYTRATTVQRCIRAGGKHNDLENVGYTARHHTFFEMLGNFSFGDYFKEDAIRFAWEFLTVELKLPAEKLWVTVFEEDQEAEDLWLKTMGISAERFSRCGAKDNFWSMGDTGPCGPCTEIFYDHGAEVAGGPPGSPEEDGDRYIEIWNLVFMQFDRSADGTLTPLPKPSVDTGMGLERLAAVMQHQHNNYDIDLFQAIVKKASELTGEKDLSNSSLRVIADHIRSCAFTITDGVMPSNEGRGYVLRRIIRRAIRHGYKLGQSGLFFHQLVGVLVEQMGEAYPELAKEQANVERVLKLEEERFAETLENGMKLLEEYIATMKTNVIAGEIAFKLYDTYGFPLDLTADVAREKNLIVDEKGFEKAMEAQRERARSASNFGAASKGKVNYNGTTQFIGYTQDNADAKIMAIFVNEQSVDSASEGQDAIVLLGRTPFYAESGGQVGDTGSLTEGMNSFHVSNCQKQGANHLHIGQVTAGNIKVGQIIHAQIDVKARRASERNHSATHLLHAALRSVLGTHVQQKGSLVQPERLRFDFSHFEPISAEQLLEIEKLVNHNIMLNNDVGMNEMDIESAKAKGAMALFGEKYGDVVRVVDMGDFSVELCGGTHVNSAGDIGPFRILSETGIASGVRRIEAVTGEGAWQAIYENDETLLSVAAAVKSDKALVETKVTQLVADYKELEKQLKALQSKMAASQGDDLVNQAIKIGDVSILAAEIQGADANTLRETLDKLKDKLAPAAIVLASVEGDKVTLVAGVSKEITQTFKAGELVNHVAMQVGGKGGGRPDMAQAGGKDPSKLQEALASVQAWAESK</sequence>
<dbReference type="GO" id="GO:0045892">
    <property type="term" value="P:negative regulation of DNA-templated transcription"/>
    <property type="evidence" value="ECO:0007669"/>
    <property type="project" value="TreeGrafter"/>
</dbReference>
<dbReference type="RefSeq" id="WP_173291135.1">
    <property type="nucleotide sequence ID" value="NZ_AP021888.1"/>
</dbReference>
<dbReference type="GO" id="GO:0005524">
    <property type="term" value="F:ATP binding"/>
    <property type="evidence" value="ECO:0007669"/>
    <property type="project" value="UniProtKB-UniRule"/>
</dbReference>
<dbReference type="InterPro" id="IPR018163">
    <property type="entry name" value="Thr/Ala-tRNA-synth_IIc_edit"/>
</dbReference>
<dbReference type="EC" id="6.1.1.7" evidence="12"/>
<accession>A0A6F8PMU6</accession>
<dbReference type="Gene3D" id="3.10.310.40">
    <property type="match status" value="1"/>
</dbReference>
<protein>
    <recommendedName>
        <fullName evidence="12">Alanine--tRNA ligase</fullName>
        <ecNumber evidence="12">6.1.1.7</ecNumber>
    </recommendedName>
    <alternativeName>
        <fullName evidence="12">Alanyl-tRNA synthetase</fullName>
        <shortName evidence="12">AlaRS</shortName>
    </alternativeName>
</protein>
<gene>
    <name evidence="12 15" type="primary">alaS</name>
    <name evidence="15" type="ORF">THMIRHAT_10660</name>
</gene>
<dbReference type="GO" id="GO:0006419">
    <property type="term" value="P:alanyl-tRNA aminoacylation"/>
    <property type="evidence" value="ECO:0007669"/>
    <property type="project" value="UniProtKB-UniRule"/>
</dbReference>
<evidence type="ECO:0000313" key="15">
    <source>
        <dbReference type="EMBL" id="BBP43320.1"/>
    </source>
</evidence>
<feature type="binding site" evidence="12">
    <location>
        <position position="655"/>
    </location>
    <ligand>
        <name>Zn(2+)</name>
        <dbReference type="ChEBI" id="CHEBI:29105"/>
    </ligand>
</feature>
<dbReference type="Gene3D" id="3.30.930.10">
    <property type="entry name" value="Bira Bifunctional Protein, Domain 2"/>
    <property type="match status" value="1"/>
</dbReference>
<dbReference type="HAMAP" id="MF_00036_B">
    <property type="entry name" value="Ala_tRNA_synth_B"/>
    <property type="match status" value="1"/>
</dbReference>
<dbReference type="PANTHER" id="PTHR11777:SF9">
    <property type="entry name" value="ALANINE--TRNA LIGASE, CYTOPLASMIC"/>
    <property type="match status" value="1"/>
</dbReference>
<name>A0A6F8PMU6_9GAMM</name>
<dbReference type="SUPFAM" id="SSF50447">
    <property type="entry name" value="Translation proteins"/>
    <property type="match status" value="1"/>
</dbReference>
<keyword evidence="9 12" id="KW-0694">RNA-binding</keyword>
<dbReference type="SUPFAM" id="SSF55681">
    <property type="entry name" value="Class II aaRS and biotin synthetases"/>
    <property type="match status" value="1"/>
</dbReference>
<evidence type="ECO:0000256" key="6">
    <source>
        <dbReference type="ARBA" id="ARBA00022741"/>
    </source>
</evidence>
<keyword evidence="11 12" id="KW-0030">Aminoacyl-tRNA synthetase</keyword>
<feature type="binding site" evidence="12">
    <location>
        <position position="553"/>
    </location>
    <ligand>
        <name>Zn(2+)</name>
        <dbReference type="ChEBI" id="CHEBI:29105"/>
    </ligand>
</feature>
<evidence type="ECO:0000256" key="5">
    <source>
        <dbReference type="ARBA" id="ARBA00022723"/>
    </source>
</evidence>
<feature type="domain" description="Alanyl-transfer RNA synthetases family profile" evidence="14">
    <location>
        <begin position="1"/>
        <end position="698"/>
    </location>
</feature>
<dbReference type="PANTHER" id="PTHR11777">
    <property type="entry name" value="ALANYL-TRNA SYNTHETASE"/>
    <property type="match status" value="1"/>
</dbReference>
<dbReference type="InterPro" id="IPR018162">
    <property type="entry name" value="Ala-tRNA-ligase_IIc_anticod-bd"/>
</dbReference>
<comment type="subcellular location">
    <subcellularLocation>
        <location evidence="1 12">Cytoplasm</location>
    </subcellularLocation>
</comment>
<dbReference type="PRINTS" id="PR00980">
    <property type="entry name" value="TRNASYNTHALA"/>
</dbReference>
<evidence type="ECO:0000256" key="10">
    <source>
        <dbReference type="ARBA" id="ARBA00022917"/>
    </source>
</evidence>
<keyword evidence="12" id="KW-0963">Cytoplasm</keyword>
<dbReference type="InterPro" id="IPR045864">
    <property type="entry name" value="aa-tRNA-synth_II/BPL/LPL"/>
</dbReference>
<dbReference type="Gene3D" id="3.30.980.10">
    <property type="entry name" value="Threonyl-trna Synthetase, Chain A, domain 2"/>
    <property type="match status" value="1"/>
</dbReference>
<keyword evidence="10 12" id="KW-0648">Protein biosynthesis</keyword>
<comment type="catalytic activity">
    <reaction evidence="12">
        <text>tRNA(Ala) + L-alanine + ATP = L-alanyl-tRNA(Ala) + AMP + diphosphate</text>
        <dbReference type="Rhea" id="RHEA:12540"/>
        <dbReference type="Rhea" id="RHEA-COMP:9657"/>
        <dbReference type="Rhea" id="RHEA-COMP:9923"/>
        <dbReference type="ChEBI" id="CHEBI:30616"/>
        <dbReference type="ChEBI" id="CHEBI:33019"/>
        <dbReference type="ChEBI" id="CHEBI:57972"/>
        <dbReference type="ChEBI" id="CHEBI:78442"/>
        <dbReference type="ChEBI" id="CHEBI:78497"/>
        <dbReference type="ChEBI" id="CHEBI:456215"/>
        <dbReference type="EC" id="6.1.1.7"/>
    </reaction>
</comment>
<feature type="binding site" evidence="12">
    <location>
        <position position="659"/>
    </location>
    <ligand>
        <name>Zn(2+)</name>
        <dbReference type="ChEBI" id="CHEBI:29105"/>
    </ligand>
</feature>
<dbReference type="GO" id="GO:0004813">
    <property type="term" value="F:alanine-tRNA ligase activity"/>
    <property type="evidence" value="ECO:0007669"/>
    <property type="project" value="UniProtKB-UniRule"/>
</dbReference>
<feature type="binding site" evidence="12">
    <location>
        <position position="557"/>
    </location>
    <ligand>
        <name>Zn(2+)</name>
        <dbReference type="ChEBI" id="CHEBI:29105"/>
    </ligand>
</feature>
<dbReference type="FunFam" id="3.30.930.10:FF:000004">
    <property type="entry name" value="Alanine--tRNA ligase"/>
    <property type="match status" value="1"/>
</dbReference>
<evidence type="ECO:0000256" key="12">
    <source>
        <dbReference type="HAMAP-Rule" id="MF_00036"/>
    </source>
</evidence>
<dbReference type="SUPFAM" id="SSF101353">
    <property type="entry name" value="Putative anticodon-binding domain of alanyl-tRNA synthetase (AlaRS)"/>
    <property type="match status" value="1"/>
</dbReference>
<dbReference type="InterPro" id="IPR023033">
    <property type="entry name" value="Ala_tRNA_ligase_euk/bac"/>
</dbReference>
<evidence type="ECO:0000256" key="3">
    <source>
        <dbReference type="ARBA" id="ARBA00022555"/>
    </source>
</evidence>
<dbReference type="InterPro" id="IPR009000">
    <property type="entry name" value="Transl_B-barrel_sf"/>
</dbReference>
<evidence type="ECO:0000256" key="7">
    <source>
        <dbReference type="ARBA" id="ARBA00022833"/>
    </source>
</evidence>
<dbReference type="Pfam" id="PF07973">
    <property type="entry name" value="tRNA_SAD"/>
    <property type="match status" value="1"/>
</dbReference>
<dbReference type="GO" id="GO:0008270">
    <property type="term" value="F:zinc ion binding"/>
    <property type="evidence" value="ECO:0007669"/>
    <property type="project" value="UniProtKB-UniRule"/>
</dbReference>
<dbReference type="EMBL" id="AP021888">
    <property type="protein sequence ID" value="BBP43320.1"/>
    <property type="molecule type" value="Genomic_DNA"/>
</dbReference>
<dbReference type="InterPro" id="IPR002318">
    <property type="entry name" value="Ala-tRNA-lgiase_IIc"/>
</dbReference>
<dbReference type="FunFam" id="3.30.54.20:FF:000001">
    <property type="entry name" value="Alanine--tRNA ligase"/>
    <property type="match status" value="1"/>
</dbReference>
<dbReference type="Proteomes" id="UP000501466">
    <property type="component" value="Chromosome"/>
</dbReference>
<comment type="similarity">
    <text evidence="2 12">Belongs to the class-II aminoacyl-tRNA synthetase family.</text>
</comment>
<dbReference type="GO" id="GO:0005829">
    <property type="term" value="C:cytosol"/>
    <property type="evidence" value="ECO:0007669"/>
    <property type="project" value="TreeGrafter"/>
</dbReference>
<evidence type="ECO:0000256" key="8">
    <source>
        <dbReference type="ARBA" id="ARBA00022840"/>
    </source>
</evidence>
<keyword evidence="6 12" id="KW-0547">Nucleotide-binding</keyword>
<keyword evidence="13" id="KW-0175">Coiled coil</keyword>
<dbReference type="Gene3D" id="6.10.250.550">
    <property type="match status" value="1"/>
</dbReference>
<evidence type="ECO:0000256" key="9">
    <source>
        <dbReference type="ARBA" id="ARBA00022884"/>
    </source>
</evidence>
<evidence type="ECO:0000256" key="2">
    <source>
        <dbReference type="ARBA" id="ARBA00008226"/>
    </source>
</evidence>
<comment type="function">
    <text evidence="12">Catalyzes the attachment of alanine to tRNA(Ala) in a two-step reaction: alanine is first activated by ATP to form Ala-AMP and then transferred to the acceptor end of tRNA(Ala). Also edits incorrectly charged Ser-tRNA(Ala) and Gly-tRNA(Ala) via its editing domain.</text>
</comment>
<evidence type="ECO:0000313" key="16">
    <source>
        <dbReference type="Proteomes" id="UP000501466"/>
    </source>
</evidence>
<dbReference type="InterPro" id="IPR018165">
    <property type="entry name" value="Ala-tRNA-synth_IIc_core"/>
</dbReference>
<reference evidence="16" key="1">
    <citation type="submission" date="2019-11" db="EMBL/GenBank/DDBJ databases">
        <title>Isolation and characterization of two novel species in the genus Thiomicrorhabdus.</title>
        <authorList>
            <person name="Mochizuki J."/>
            <person name="Kojima H."/>
            <person name="Fukui M."/>
        </authorList>
    </citation>
    <scope>NUCLEOTIDE SEQUENCE [LARGE SCALE GENOMIC DNA]</scope>
    <source>
        <strain evidence="16">AkT22</strain>
    </source>
</reference>
<dbReference type="Gene3D" id="2.40.30.130">
    <property type="match status" value="1"/>
</dbReference>
<dbReference type="InterPro" id="IPR050058">
    <property type="entry name" value="Ala-tRNA_ligase"/>
</dbReference>
<evidence type="ECO:0000256" key="1">
    <source>
        <dbReference type="ARBA" id="ARBA00004496"/>
    </source>
</evidence>
<dbReference type="Gene3D" id="3.30.54.20">
    <property type="match status" value="1"/>
</dbReference>
<proteinExistence type="inferred from homology"/>
<keyword evidence="16" id="KW-1185">Reference proteome</keyword>
<dbReference type="InterPro" id="IPR003156">
    <property type="entry name" value="DHHA1_dom"/>
</dbReference>
<dbReference type="InterPro" id="IPR018164">
    <property type="entry name" value="Ala-tRNA-synth_IIc_N"/>
</dbReference>
<feature type="coiled-coil region" evidence="13">
    <location>
        <begin position="714"/>
        <end position="748"/>
    </location>
</feature>
<dbReference type="AlphaFoldDB" id="A0A6F8PMU6"/>
<dbReference type="CDD" id="cd00673">
    <property type="entry name" value="AlaRS_core"/>
    <property type="match status" value="1"/>
</dbReference>
<dbReference type="GO" id="GO:0002161">
    <property type="term" value="F:aminoacyl-tRNA deacylase activity"/>
    <property type="evidence" value="ECO:0007669"/>
    <property type="project" value="TreeGrafter"/>
</dbReference>
<dbReference type="InterPro" id="IPR012947">
    <property type="entry name" value="tRNA_SAD"/>
</dbReference>
<keyword evidence="7 12" id="KW-0862">Zinc</keyword>
<dbReference type="SMART" id="SM00863">
    <property type="entry name" value="tRNA_SAD"/>
    <property type="match status" value="1"/>
</dbReference>
<evidence type="ECO:0000259" key="14">
    <source>
        <dbReference type="PROSITE" id="PS50860"/>
    </source>
</evidence>
<evidence type="ECO:0000256" key="4">
    <source>
        <dbReference type="ARBA" id="ARBA00022598"/>
    </source>
</evidence>
<dbReference type="Pfam" id="PF01411">
    <property type="entry name" value="tRNA-synt_2c"/>
    <property type="match status" value="1"/>
</dbReference>
<keyword evidence="4 12" id="KW-0436">Ligase</keyword>
<comment type="domain">
    <text evidence="12">Consists of three domains; the N-terminal catalytic domain, the editing domain and the C-terminal C-Ala domain. The editing domain removes incorrectly charged amino acids, while the C-Ala domain, along with tRNA(Ala), serves as a bridge to cooperatively bring together the editing and aminoacylation centers thus stimulating deacylation of misacylated tRNAs.</text>
</comment>
<comment type="cofactor">
    <cofactor evidence="12">
        <name>Zn(2+)</name>
        <dbReference type="ChEBI" id="CHEBI:29105"/>
    </cofactor>
    <text evidence="12">Binds 1 zinc ion per subunit.</text>
</comment>
<keyword evidence="5 12" id="KW-0479">Metal-binding</keyword>
<dbReference type="Pfam" id="PF02272">
    <property type="entry name" value="DHHA1"/>
    <property type="match status" value="1"/>
</dbReference>
<evidence type="ECO:0000256" key="13">
    <source>
        <dbReference type="SAM" id="Coils"/>
    </source>
</evidence>
<dbReference type="FunFam" id="3.30.980.10:FF:000004">
    <property type="entry name" value="Alanine--tRNA ligase, cytoplasmic"/>
    <property type="match status" value="1"/>
</dbReference>
<dbReference type="KEGG" id="tzo:THMIRHAT_10660"/>
<dbReference type="FunFam" id="2.40.30.130:FF:000001">
    <property type="entry name" value="Alanine--tRNA ligase"/>
    <property type="match status" value="1"/>
</dbReference>
<dbReference type="SUPFAM" id="SSF55186">
    <property type="entry name" value="ThrRS/AlaRS common domain"/>
    <property type="match status" value="1"/>
</dbReference>
<keyword evidence="3 12" id="KW-0820">tRNA-binding</keyword>
<dbReference type="NCBIfam" id="TIGR00344">
    <property type="entry name" value="alaS"/>
    <property type="match status" value="1"/>
</dbReference>
<dbReference type="PROSITE" id="PS50860">
    <property type="entry name" value="AA_TRNA_LIGASE_II_ALA"/>
    <property type="match status" value="1"/>
</dbReference>
<dbReference type="FunFam" id="3.10.310.40:FF:000001">
    <property type="entry name" value="Alanine--tRNA ligase"/>
    <property type="match status" value="1"/>
</dbReference>
<keyword evidence="8 12" id="KW-0067">ATP-binding</keyword>
<dbReference type="GO" id="GO:0000049">
    <property type="term" value="F:tRNA binding"/>
    <property type="evidence" value="ECO:0007669"/>
    <property type="project" value="UniProtKB-KW"/>
</dbReference>
<evidence type="ECO:0000256" key="11">
    <source>
        <dbReference type="ARBA" id="ARBA00023146"/>
    </source>
</evidence>
<organism evidence="15 16">
    <name type="scientific">Thiosulfativibrio zosterae</name>
    <dbReference type="NCBI Taxonomy" id="2675053"/>
    <lineage>
        <taxon>Bacteria</taxon>
        <taxon>Pseudomonadati</taxon>
        <taxon>Pseudomonadota</taxon>
        <taxon>Gammaproteobacteria</taxon>
        <taxon>Thiotrichales</taxon>
        <taxon>Piscirickettsiaceae</taxon>
        <taxon>Thiosulfativibrio</taxon>
    </lineage>
</organism>